<dbReference type="STRING" id="471514.AN477_17520"/>
<organism evidence="1 2">
    <name type="scientific">Alicyclobacillus ferrooxydans</name>
    <dbReference type="NCBI Taxonomy" id="471514"/>
    <lineage>
        <taxon>Bacteria</taxon>
        <taxon>Bacillati</taxon>
        <taxon>Bacillota</taxon>
        <taxon>Bacilli</taxon>
        <taxon>Bacillales</taxon>
        <taxon>Alicyclobacillaceae</taxon>
        <taxon>Alicyclobacillus</taxon>
    </lineage>
</organism>
<protein>
    <recommendedName>
        <fullName evidence="3">DUF559 domain-containing protein</fullName>
    </recommendedName>
</protein>
<accession>A0A0P9CAI7</accession>
<dbReference type="PATRIC" id="fig|471514.4.peg.4966"/>
<evidence type="ECO:0000313" key="1">
    <source>
        <dbReference type="EMBL" id="KPV42406.1"/>
    </source>
</evidence>
<keyword evidence="2" id="KW-1185">Reference proteome</keyword>
<reference evidence="1 2" key="1">
    <citation type="submission" date="2015-09" db="EMBL/GenBank/DDBJ databases">
        <title>Draft genome sequence of Alicyclobacillus ferrooxydans DSM 22381.</title>
        <authorList>
            <person name="Hemp J."/>
        </authorList>
    </citation>
    <scope>NUCLEOTIDE SEQUENCE [LARGE SCALE GENOMIC DNA]</scope>
    <source>
        <strain evidence="1 2">TC-34</strain>
    </source>
</reference>
<dbReference type="RefSeq" id="WP_054970473.1">
    <property type="nucleotide sequence ID" value="NZ_LJCO01000077.1"/>
</dbReference>
<dbReference type="EMBL" id="LJCO01000077">
    <property type="protein sequence ID" value="KPV42406.1"/>
    <property type="molecule type" value="Genomic_DNA"/>
</dbReference>
<comment type="caution">
    <text evidence="1">The sequence shown here is derived from an EMBL/GenBank/DDBJ whole genome shotgun (WGS) entry which is preliminary data.</text>
</comment>
<evidence type="ECO:0000313" key="2">
    <source>
        <dbReference type="Proteomes" id="UP000050482"/>
    </source>
</evidence>
<dbReference type="Proteomes" id="UP000050482">
    <property type="component" value="Unassembled WGS sequence"/>
</dbReference>
<sequence length="223" mass="26258">MDDGFDRAYKEFIKFHTAKRAGPALQRIERGLGHAERTFLKEVWWPAYGHFENLHPEYAVKDLKDGFRFIDFAYIEGHSRLALEIEGFGPHWKDISPEEYTDDCRRANSLVLDGWLVLRFTYHDITTSARQCEHIIRQARGDIIARSTAFKDTTPYERDIIRLAIRSTQPITAQDVRSYLNISRDYSFNLLHGLTERKWLLPSRGTRRINSYVLHPSKRNIRF</sequence>
<evidence type="ECO:0008006" key="3">
    <source>
        <dbReference type="Google" id="ProtNLM"/>
    </source>
</evidence>
<name>A0A0P9CAI7_9BACL</name>
<dbReference type="AlphaFoldDB" id="A0A0P9CAI7"/>
<dbReference type="OrthoDB" id="2677830at2"/>
<gene>
    <name evidence="1" type="ORF">AN477_17520</name>
</gene>
<proteinExistence type="predicted"/>